<keyword evidence="3" id="KW-1185">Reference proteome</keyword>
<gene>
    <name evidence="2" type="ORF">BDZ94DRAFT_1353485</name>
</gene>
<name>A0A9P5Y997_9AGAR</name>
<dbReference type="OrthoDB" id="3247533at2759"/>
<dbReference type="AlphaFoldDB" id="A0A9P5Y997"/>
<evidence type="ECO:0000256" key="1">
    <source>
        <dbReference type="SAM" id="Coils"/>
    </source>
</evidence>
<evidence type="ECO:0000313" key="2">
    <source>
        <dbReference type="EMBL" id="KAF9464623.1"/>
    </source>
</evidence>
<proteinExistence type="predicted"/>
<evidence type="ECO:0000313" key="3">
    <source>
        <dbReference type="Proteomes" id="UP000807353"/>
    </source>
</evidence>
<dbReference type="Proteomes" id="UP000807353">
    <property type="component" value="Unassembled WGS sequence"/>
</dbReference>
<sequence length="301" mass="33147">MTTPVSPTNTSTEFDFAQWTASLIHLNRSNGTHPAWAPGNPLGHSSLAPDLFQDPFVRKLYLDVQEGHKDLKNATQALVLNQKELFKVQKAMLKLMEENQKLKLENQILQVEVACFSLSASSSPTLSLSPSNSISQVPTPSHFSFAPSVAVQPTAQPLHLPFEVLWTIDNCHNDPDATPLDSNPSHPPMNLAIQTSNGALISTEKYNNICTDISLLSNSNLHQLLTPLVDPMQHCKSIHIVDGIEMRSISWYKSCYPHVLQWNPKKADLINAILASTHIPSDDAICLIVNKQKGKKGAPVL</sequence>
<dbReference type="EMBL" id="MU150253">
    <property type="protein sequence ID" value="KAF9464623.1"/>
    <property type="molecule type" value="Genomic_DNA"/>
</dbReference>
<feature type="coiled-coil region" evidence="1">
    <location>
        <begin position="85"/>
        <end position="112"/>
    </location>
</feature>
<protein>
    <submittedName>
        <fullName evidence="2">Uncharacterized protein</fullName>
    </submittedName>
</protein>
<reference evidence="2" key="1">
    <citation type="submission" date="2020-11" db="EMBL/GenBank/DDBJ databases">
        <authorList>
            <consortium name="DOE Joint Genome Institute"/>
            <person name="Ahrendt S."/>
            <person name="Riley R."/>
            <person name="Andreopoulos W."/>
            <person name="Labutti K."/>
            <person name="Pangilinan J."/>
            <person name="Ruiz-Duenas F.J."/>
            <person name="Barrasa J.M."/>
            <person name="Sanchez-Garcia M."/>
            <person name="Camarero S."/>
            <person name="Miyauchi S."/>
            <person name="Serrano A."/>
            <person name="Linde D."/>
            <person name="Babiker R."/>
            <person name="Drula E."/>
            <person name="Ayuso-Fernandez I."/>
            <person name="Pacheco R."/>
            <person name="Padilla G."/>
            <person name="Ferreira P."/>
            <person name="Barriuso J."/>
            <person name="Kellner H."/>
            <person name="Castanera R."/>
            <person name="Alfaro M."/>
            <person name="Ramirez L."/>
            <person name="Pisabarro A.G."/>
            <person name="Kuo A."/>
            <person name="Tritt A."/>
            <person name="Lipzen A."/>
            <person name="He G."/>
            <person name="Yan M."/>
            <person name="Ng V."/>
            <person name="Cullen D."/>
            <person name="Martin F."/>
            <person name="Rosso M.-N."/>
            <person name="Henrissat B."/>
            <person name="Hibbett D."/>
            <person name="Martinez A.T."/>
            <person name="Grigoriev I.V."/>
        </authorList>
    </citation>
    <scope>NUCLEOTIDE SEQUENCE</scope>
    <source>
        <strain evidence="2">CBS 247.69</strain>
    </source>
</reference>
<comment type="caution">
    <text evidence="2">The sequence shown here is derived from an EMBL/GenBank/DDBJ whole genome shotgun (WGS) entry which is preliminary data.</text>
</comment>
<accession>A0A9P5Y997</accession>
<keyword evidence="1" id="KW-0175">Coiled coil</keyword>
<organism evidence="2 3">
    <name type="scientific">Collybia nuda</name>
    <dbReference type="NCBI Taxonomy" id="64659"/>
    <lineage>
        <taxon>Eukaryota</taxon>
        <taxon>Fungi</taxon>
        <taxon>Dikarya</taxon>
        <taxon>Basidiomycota</taxon>
        <taxon>Agaricomycotina</taxon>
        <taxon>Agaricomycetes</taxon>
        <taxon>Agaricomycetidae</taxon>
        <taxon>Agaricales</taxon>
        <taxon>Tricholomatineae</taxon>
        <taxon>Clitocybaceae</taxon>
        <taxon>Collybia</taxon>
    </lineage>
</organism>